<accession>A0A4P7SK44</accession>
<dbReference type="PANTHER" id="PTHR30327">
    <property type="entry name" value="UNCHARACTERIZED PROTEIN YQGE"/>
    <property type="match status" value="1"/>
</dbReference>
<proteinExistence type="inferred from homology"/>
<dbReference type="RefSeq" id="WP_135971937.1">
    <property type="nucleotide sequence ID" value="NZ_CP039291.1"/>
</dbReference>
<organism evidence="3 4">
    <name type="scientific">Cellulomonas shaoxiangyii</name>
    <dbReference type="NCBI Taxonomy" id="2566013"/>
    <lineage>
        <taxon>Bacteria</taxon>
        <taxon>Bacillati</taxon>
        <taxon>Actinomycetota</taxon>
        <taxon>Actinomycetes</taxon>
        <taxon>Micrococcales</taxon>
        <taxon>Cellulomonadaceae</taxon>
        <taxon>Cellulomonas</taxon>
    </lineage>
</organism>
<dbReference type="KEGG" id="celz:E5225_12150"/>
<evidence type="ECO:0000313" key="4">
    <source>
        <dbReference type="Proteomes" id="UP000296469"/>
    </source>
</evidence>
<evidence type="ECO:0000256" key="2">
    <source>
        <dbReference type="HAMAP-Rule" id="MF_00758"/>
    </source>
</evidence>
<dbReference type="Gene3D" id="3.40.1740.10">
    <property type="entry name" value="VC0467-like"/>
    <property type="match status" value="1"/>
</dbReference>
<dbReference type="NCBIfam" id="NF001270">
    <property type="entry name" value="PRK00228.2-2"/>
    <property type="match status" value="1"/>
</dbReference>
<sequence length="184" mass="19237">MDGSAGRLLVATPGLRDPSFRRAVVLVLEHSSGGALGVVLDRPLDVEVAAVLPEWHPHVSAPGVLFGGGPVGRDAALALAGLPVTTTPPPGVRPLTPGLGLVDLDAPPEVVAQGVRGLRVFVGYAGWSAGQLDDEIHAKGWIVVDAMPDDPFALDPGTLWRRVLRRQPDEVALLWTAPDDPALN</sequence>
<evidence type="ECO:0000256" key="1">
    <source>
        <dbReference type="ARBA" id="ARBA00009600"/>
    </source>
</evidence>
<dbReference type="Pfam" id="PF02622">
    <property type="entry name" value="DUF179"/>
    <property type="match status" value="1"/>
</dbReference>
<dbReference type="AlphaFoldDB" id="A0A4P7SK44"/>
<gene>
    <name evidence="3" type="ORF">E5225_12150</name>
</gene>
<dbReference type="HAMAP" id="MF_00758">
    <property type="entry name" value="UPF0301"/>
    <property type="match status" value="1"/>
</dbReference>
<dbReference type="GO" id="GO:0005829">
    <property type="term" value="C:cytosol"/>
    <property type="evidence" value="ECO:0007669"/>
    <property type="project" value="TreeGrafter"/>
</dbReference>
<dbReference type="SUPFAM" id="SSF143456">
    <property type="entry name" value="VC0467-like"/>
    <property type="match status" value="1"/>
</dbReference>
<keyword evidence="4" id="KW-1185">Reference proteome</keyword>
<dbReference type="InterPro" id="IPR003774">
    <property type="entry name" value="AlgH-like"/>
</dbReference>
<evidence type="ECO:0000313" key="3">
    <source>
        <dbReference type="EMBL" id="QCB94201.1"/>
    </source>
</evidence>
<reference evidence="3 4" key="1">
    <citation type="submission" date="2019-04" db="EMBL/GenBank/DDBJ databases">
        <title>Isolation and identification of Cellulomonas shaoxiangyii sp. Nov. isolated from feces of the Tibetan antelopes (Pantholops hodgsonii) in the Qinghai-Tibet plateau of China.</title>
        <authorList>
            <person name="Tian Z."/>
        </authorList>
    </citation>
    <scope>NUCLEOTIDE SEQUENCE [LARGE SCALE GENOMIC DNA]</scope>
    <source>
        <strain evidence="3 4">Z28</strain>
    </source>
</reference>
<dbReference type="EMBL" id="CP039291">
    <property type="protein sequence ID" value="QCB94201.1"/>
    <property type="molecule type" value="Genomic_DNA"/>
</dbReference>
<protein>
    <recommendedName>
        <fullName evidence="2">UPF0301 protein E5225_12150</fullName>
    </recommendedName>
</protein>
<name>A0A4P7SK44_9CELL</name>
<dbReference type="PANTHER" id="PTHR30327:SF1">
    <property type="entry name" value="UPF0301 PROTEIN YQGE"/>
    <property type="match status" value="1"/>
</dbReference>
<dbReference type="Proteomes" id="UP000296469">
    <property type="component" value="Chromosome"/>
</dbReference>
<dbReference type="OrthoDB" id="9807486at2"/>
<comment type="similarity">
    <text evidence="1 2">Belongs to the UPF0301 (AlgH) family.</text>
</comment>